<gene>
    <name evidence="2" type="ORF">E6C50_12550</name>
</gene>
<protein>
    <submittedName>
        <fullName evidence="2">SPOR domain-containing protein</fullName>
    </submittedName>
</protein>
<dbReference type="Proteomes" id="UP000307507">
    <property type="component" value="Unassembled WGS sequence"/>
</dbReference>
<keyword evidence="3" id="KW-1185">Reference proteome</keyword>
<organism evidence="2 3">
    <name type="scientific">Flavobacterium supellecticarium</name>
    <dbReference type="NCBI Taxonomy" id="2565924"/>
    <lineage>
        <taxon>Bacteria</taxon>
        <taxon>Pseudomonadati</taxon>
        <taxon>Bacteroidota</taxon>
        <taxon>Flavobacteriia</taxon>
        <taxon>Flavobacteriales</taxon>
        <taxon>Flavobacteriaceae</taxon>
        <taxon>Flavobacterium</taxon>
    </lineage>
</organism>
<evidence type="ECO:0000313" key="2">
    <source>
        <dbReference type="EMBL" id="THF49571.1"/>
    </source>
</evidence>
<dbReference type="Pfam" id="PF18174">
    <property type="entry name" value="HU-CCDC81_bac_1"/>
    <property type="match status" value="1"/>
</dbReference>
<dbReference type="PROSITE" id="PS51724">
    <property type="entry name" value="SPOR"/>
    <property type="match status" value="1"/>
</dbReference>
<dbReference type="GO" id="GO:0042834">
    <property type="term" value="F:peptidoglycan binding"/>
    <property type="evidence" value="ECO:0007669"/>
    <property type="project" value="InterPro"/>
</dbReference>
<dbReference type="EMBL" id="SSNZ01000005">
    <property type="protein sequence ID" value="THF49571.1"/>
    <property type="molecule type" value="Genomic_DNA"/>
</dbReference>
<dbReference type="InterPro" id="IPR007730">
    <property type="entry name" value="SPOR-like_dom"/>
</dbReference>
<comment type="caution">
    <text evidence="2">The sequence shown here is derived from an EMBL/GenBank/DDBJ whole genome shotgun (WGS) entry which is preliminary data.</text>
</comment>
<reference evidence="2 3" key="1">
    <citation type="submission" date="2019-04" db="EMBL/GenBank/DDBJ databases">
        <title>Flavobacterium sp. nov. isolated from construction timber.</title>
        <authorList>
            <person name="Lin S.-Y."/>
            <person name="Chang C.-T."/>
            <person name="Young C.-C."/>
        </authorList>
    </citation>
    <scope>NUCLEOTIDE SEQUENCE [LARGE SCALE GENOMIC DNA]</scope>
    <source>
        <strain evidence="2 3">CC-CTC003</strain>
    </source>
</reference>
<dbReference type="Pfam" id="PF18175">
    <property type="entry name" value="HU-CCDC81_bac_2"/>
    <property type="match status" value="1"/>
</dbReference>
<proteinExistence type="predicted"/>
<dbReference type="Pfam" id="PF05036">
    <property type="entry name" value="SPOR"/>
    <property type="match status" value="1"/>
</dbReference>
<dbReference type="SUPFAM" id="SSF110997">
    <property type="entry name" value="Sporulation related repeat"/>
    <property type="match status" value="1"/>
</dbReference>
<dbReference type="AlphaFoldDB" id="A0A4S3ZUW1"/>
<sequence>MKIENYISALLYRYQCVTVPGFGAFLTEIQSAQLNGSTNTFYPPKKLVSFNPHLKNNDGLLANHISLQENIPYEDAVRTIQHEVGTWIEKLQRREALALKNIGAITVNTEFNWVFEPVTSVNYLSDSFGLTSVVSPSIKREVLKAQVEELEEKAPIIFTPERKKNYTFLKYAAVFALSLGVGGATYNSYYNQQIEKENILVKKNVQEKVQHEIQQATFFIESPLPPVTLNVKNNQTKVVKPYHIMAGAFRSEANAERIFNELTRLGYEPVRLEKNNFGLYPVLYGSFTSYADAQEKLREIHKHHNKEAWVLIKEL</sequence>
<dbReference type="OrthoDB" id="653949at2"/>
<dbReference type="RefSeq" id="WP_136403567.1">
    <property type="nucleotide sequence ID" value="NZ_SSNZ01000005.1"/>
</dbReference>
<evidence type="ECO:0000259" key="1">
    <source>
        <dbReference type="PROSITE" id="PS51724"/>
    </source>
</evidence>
<feature type="domain" description="SPOR" evidence="1">
    <location>
        <begin position="236"/>
        <end position="313"/>
    </location>
</feature>
<dbReference type="InterPro" id="IPR040495">
    <property type="entry name" value="HU-CCDC81_bac_1"/>
</dbReference>
<accession>A0A4S3ZUW1</accession>
<dbReference type="InterPro" id="IPR041268">
    <property type="entry name" value="HU-CCDC81_bac_2"/>
</dbReference>
<evidence type="ECO:0000313" key="3">
    <source>
        <dbReference type="Proteomes" id="UP000307507"/>
    </source>
</evidence>
<name>A0A4S3ZUW1_9FLAO</name>
<dbReference type="Gene3D" id="3.30.70.1070">
    <property type="entry name" value="Sporulation related repeat"/>
    <property type="match status" value="1"/>
</dbReference>
<dbReference type="InterPro" id="IPR036680">
    <property type="entry name" value="SPOR-like_sf"/>
</dbReference>